<proteinExistence type="predicted"/>
<dbReference type="AlphaFoldDB" id="A0A2M8IW90"/>
<keyword evidence="1 4" id="KW-0808">Transferase</keyword>
<dbReference type="OrthoDB" id="118465at2"/>
<comment type="caution">
    <text evidence="4">The sequence shown here is derived from an EMBL/GenBank/DDBJ whole genome shotgun (WGS) entry which is preliminary data.</text>
</comment>
<dbReference type="GO" id="GO:0016747">
    <property type="term" value="F:acyltransferase activity, transferring groups other than amino-acyl groups"/>
    <property type="evidence" value="ECO:0007669"/>
    <property type="project" value="InterPro"/>
</dbReference>
<sequence length="167" mass="17980">MTLTLRPTTRADLAEVDALLARAYPRLLKTAYPPSVLVTALPLIAKAQPTLVASGRYYAALRGGRILGVGGWSRDRGAPQRGHVRHVATDDRVVRQGVGRAVLGHLLAQAQEAGVTEMECWSTRNAVPFYAAMGFVAEAAMEVPLQPGITFPAVRMRLDLAPGPSRR</sequence>
<dbReference type="InterPro" id="IPR050832">
    <property type="entry name" value="Bact_Acetyltransf"/>
</dbReference>
<dbReference type="InterPro" id="IPR000182">
    <property type="entry name" value="GNAT_dom"/>
</dbReference>
<evidence type="ECO:0000313" key="5">
    <source>
        <dbReference type="Proteomes" id="UP000231553"/>
    </source>
</evidence>
<evidence type="ECO:0000256" key="2">
    <source>
        <dbReference type="ARBA" id="ARBA00023315"/>
    </source>
</evidence>
<dbReference type="Proteomes" id="UP000231553">
    <property type="component" value="Unassembled WGS sequence"/>
</dbReference>
<keyword evidence="2" id="KW-0012">Acyltransferase</keyword>
<dbReference type="Gene3D" id="3.40.630.30">
    <property type="match status" value="1"/>
</dbReference>
<dbReference type="CDD" id="cd04301">
    <property type="entry name" value="NAT_SF"/>
    <property type="match status" value="1"/>
</dbReference>
<evidence type="ECO:0000313" key="4">
    <source>
        <dbReference type="EMBL" id="PJE34809.1"/>
    </source>
</evidence>
<dbReference type="PANTHER" id="PTHR43877">
    <property type="entry name" value="AMINOALKYLPHOSPHONATE N-ACETYLTRANSFERASE-RELATED-RELATED"/>
    <property type="match status" value="1"/>
</dbReference>
<evidence type="ECO:0000256" key="1">
    <source>
        <dbReference type="ARBA" id="ARBA00022679"/>
    </source>
</evidence>
<dbReference type="InterPro" id="IPR016181">
    <property type="entry name" value="Acyl_CoA_acyltransferase"/>
</dbReference>
<accession>A0A2M8IW90</accession>
<organism evidence="4 5">
    <name type="scientific">Pseudooceanicola lipolyticus</name>
    <dbReference type="NCBI Taxonomy" id="2029104"/>
    <lineage>
        <taxon>Bacteria</taxon>
        <taxon>Pseudomonadati</taxon>
        <taxon>Pseudomonadota</taxon>
        <taxon>Alphaproteobacteria</taxon>
        <taxon>Rhodobacterales</taxon>
        <taxon>Paracoccaceae</taxon>
        <taxon>Pseudooceanicola</taxon>
    </lineage>
</organism>
<dbReference type="RefSeq" id="WP_100164258.1">
    <property type="nucleotide sequence ID" value="NZ_PGTB01000138.1"/>
</dbReference>
<evidence type="ECO:0000259" key="3">
    <source>
        <dbReference type="PROSITE" id="PS51186"/>
    </source>
</evidence>
<dbReference type="EMBL" id="PGTB01000138">
    <property type="protein sequence ID" value="PJE34809.1"/>
    <property type="molecule type" value="Genomic_DNA"/>
</dbReference>
<keyword evidence="5" id="KW-1185">Reference proteome</keyword>
<protein>
    <submittedName>
        <fullName evidence="4">GNAT family N-acetyltransferase</fullName>
    </submittedName>
</protein>
<dbReference type="PROSITE" id="PS51186">
    <property type="entry name" value="GNAT"/>
    <property type="match status" value="1"/>
</dbReference>
<dbReference type="SUPFAM" id="SSF55729">
    <property type="entry name" value="Acyl-CoA N-acyltransferases (Nat)"/>
    <property type="match status" value="1"/>
</dbReference>
<feature type="domain" description="N-acetyltransferase" evidence="3">
    <location>
        <begin position="3"/>
        <end position="161"/>
    </location>
</feature>
<dbReference type="Pfam" id="PF13673">
    <property type="entry name" value="Acetyltransf_10"/>
    <property type="match status" value="1"/>
</dbReference>
<reference evidence="4 5" key="1">
    <citation type="journal article" date="2018" name="Int. J. Syst. Evol. Microbiol.">
        <title>Pseudooceanicola lipolyticus sp. nov., a marine alphaproteobacterium, reclassification of Oceanicola flagellatus as Pseudooceanicola flagellatus comb. nov. and emended description of the genus Pseudooceanicola.</title>
        <authorList>
            <person name="Huang M.-M."/>
            <person name="Guo L.-L."/>
            <person name="Wu Y.-H."/>
            <person name="Lai Q.-L."/>
            <person name="Shao Z.-Z."/>
            <person name="Wang C.-S."/>
            <person name="Wu M."/>
            <person name="Xu X.-W."/>
        </authorList>
    </citation>
    <scope>NUCLEOTIDE SEQUENCE [LARGE SCALE GENOMIC DNA]</scope>
    <source>
        <strain evidence="4 5">157</strain>
    </source>
</reference>
<gene>
    <name evidence="4" type="ORF">CVM52_20390</name>
</gene>
<name>A0A2M8IW90_9RHOB</name>